<evidence type="ECO:0000256" key="11">
    <source>
        <dbReference type="ARBA" id="ARBA00022975"/>
    </source>
</evidence>
<evidence type="ECO:0000256" key="6">
    <source>
        <dbReference type="ARBA" id="ARBA00011738"/>
    </source>
</evidence>
<keyword evidence="12" id="KW-0560">Oxidoreductase</keyword>
<dbReference type="Pfam" id="PF01180">
    <property type="entry name" value="DHO_dh"/>
    <property type="match status" value="1"/>
</dbReference>
<dbReference type="GO" id="GO:0006207">
    <property type="term" value="P:'de novo' pyrimidine nucleobase biosynthetic process"/>
    <property type="evidence" value="ECO:0007669"/>
    <property type="project" value="InterPro"/>
</dbReference>
<evidence type="ECO:0000256" key="2">
    <source>
        <dbReference type="ARBA" id="ARBA00001917"/>
    </source>
</evidence>
<gene>
    <name evidence="14" type="primary">pydA</name>
    <name evidence="14" type="ORF">OENOO_52001</name>
</gene>
<comment type="caution">
    <text evidence="14">The sequence shown here is derived from an EMBL/GenBank/DDBJ whole genome shotgun (WGS) entry which is preliminary data.</text>
</comment>
<feature type="domain" description="Dihydroorotate dehydrogenase catalytic" evidence="13">
    <location>
        <begin position="21"/>
        <end position="309"/>
    </location>
</feature>
<organism evidence="14 15">
    <name type="scientific">Oenococcus oeni ATCC BAA-1163</name>
    <dbReference type="NCBI Taxonomy" id="379360"/>
    <lineage>
        <taxon>Bacteria</taxon>
        <taxon>Bacillati</taxon>
        <taxon>Bacillota</taxon>
        <taxon>Bacilli</taxon>
        <taxon>Lactobacillales</taxon>
        <taxon>Lactobacillaceae</taxon>
        <taxon>Oenococcus</taxon>
    </lineage>
</organism>
<proteinExistence type="inferred from homology"/>
<evidence type="ECO:0000256" key="8">
    <source>
        <dbReference type="ARBA" id="ARBA00022490"/>
    </source>
</evidence>
<comment type="subcellular location">
    <subcellularLocation>
        <location evidence="3">Cytoplasm</location>
    </subcellularLocation>
</comment>
<comment type="pathway">
    <text evidence="4">Pyrimidine metabolism; UMP biosynthesis via de novo pathway.</text>
</comment>
<dbReference type="PROSITE" id="PS00911">
    <property type="entry name" value="DHODEHASE_1"/>
    <property type="match status" value="1"/>
</dbReference>
<dbReference type="InterPro" id="IPR033886">
    <property type="entry name" value="DHOD_1A"/>
</dbReference>
<dbReference type="InterPro" id="IPR023359">
    <property type="entry name" value="Dihydro_DH_chainA_dom2"/>
</dbReference>
<comment type="cofactor">
    <cofactor evidence="2">
        <name>FMN</name>
        <dbReference type="ChEBI" id="CHEBI:58210"/>
    </cofactor>
</comment>
<evidence type="ECO:0000313" key="15">
    <source>
        <dbReference type="Proteomes" id="UP000003346"/>
    </source>
</evidence>
<dbReference type="Gene3D" id="3.20.20.70">
    <property type="entry name" value="Aldolase class I"/>
    <property type="match status" value="1"/>
</dbReference>
<dbReference type="PANTHER" id="PTHR48109:SF1">
    <property type="entry name" value="DIHYDROOROTATE DEHYDROGENASE (FUMARATE)"/>
    <property type="match status" value="1"/>
</dbReference>
<dbReference type="NCBIfam" id="NF002702">
    <property type="entry name" value="PRK02506.1"/>
    <property type="match status" value="1"/>
</dbReference>
<evidence type="ECO:0000256" key="9">
    <source>
        <dbReference type="ARBA" id="ARBA00022630"/>
    </source>
</evidence>
<dbReference type="GO" id="GO:1990663">
    <property type="term" value="F:dihydroorotate dehydrogenase (fumarate) activity"/>
    <property type="evidence" value="ECO:0007669"/>
    <property type="project" value="UniProtKB-EC"/>
</dbReference>
<evidence type="ECO:0000256" key="1">
    <source>
        <dbReference type="ARBA" id="ARBA00001694"/>
    </source>
</evidence>
<dbReference type="InterPro" id="IPR001295">
    <property type="entry name" value="Dihydroorotate_DH_CS"/>
</dbReference>
<evidence type="ECO:0000256" key="12">
    <source>
        <dbReference type="ARBA" id="ARBA00023002"/>
    </source>
</evidence>
<accession>A0NIQ6</accession>
<reference evidence="14 15" key="1">
    <citation type="submission" date="2006-11" db="EMBL/GenBank/DDBJ databases">
        <authorList>
            <consortium name="Laboratoire de Microbiologie (Universite Bourgogne)"/>
            <consortium name="GENOME Express"/>
            <consortium name="UMR Oenologie Ampelologie (Universite Bordeaux 2)"/>
            <person name="Guzzo J."/>
        </authorList>
    </citation>
    <scope>NUCLEOTIDE SEQUENCE [LARGE SCALE GENOMIC DNA]</scope>
    <source>
        <strain evidence="14 15">ATCC BAA-1163</strain>
    </source>
</reference>
<dbReference type="AlphaFoldDB" id="A0NIQ6"/>
<evidence type="ECO:0000256" key="7">
    <source>
        <dbReference type="ARBA" id="ARBA00011911"/>
    </source>
</evidence>
<dbReference type="InterPro" id="IPR012135">
    <property type="entry name" value="Dihydroorotate_DH_1_2"/>
</dbReference>
<evidence type="ECO:0000256" key="5">
    <source>
        <dbReference type="ARBA" id="ARBA00008008"/>
    </source>
</evidence>
<dbReference type="PROSITE" id="PS00912">
    <property type="entry name" value="DHODEHASE_2"/>
    <property type="match status" value="1"/>
</dbReference>
<dbReference type="Proteomes" id="UP000003346">
    <property type="component" value="Unassembled WGS sequence"/>
</dbReference>
<dbReference type="UniPathway" id="UPA00070"/>
<comment type="catalytic activity">
    <reaction evidence="1">
        <text>(S)-dihydroorotate + fumarate = orotate + succinate</text>
        <dbReference type="Rhea" id="RHEA:30059"/>
        <dbReference type="ChEBI" id="CHEBI:29806"/>
        <dbReference type="ChEBI" id="CHEBI:30031"/>
        <dbReference type="ChEBI" id="CHEBI:30839"/>
        <dbReference type="ChEBI" id="CHEBI:30864"/>
        <dbReference type="EC" id="1.3.98.1"/>
    </reaction>
</comment>
<dbReference type="HOGENOM" id="CLU_042042_3_0_9"/>
<evidence type="ECO:0000256" key="3">
    <source>
        <dbReference type="ARBA" id="ARBA00004496"/>
    </source>
</evidence>
<dbReference type="EC" id="1.3.98.1" evidence="7"/>
<keyword evidence="9" id="KW-0285">Flavoprotein</keyword>
<name>A0NIQ6_OENOE</name>
<dbReference type="GO" id="GO:0005737">
    <property type="term" value="C:cytoplasm"/>
    <property type="evidence" value="ECO:0007669"/>
    <property type="project" value="UniProtKB-SubCell"/>
</dbReference>
<evidence type="ECO:0000313" key="14">
    <source>
        <dbReference type="EMBL" id="EAV39583.1"/>
    </source>
</evidence>
<dbReference type="SUPFAM" id="SSF51395">
    <property type="entry name" value="FMN-linked oxidoreductases"/>
    <property type="match status" value="1"/>
</dbReference>
<evidence type="ECO:0000259" key="13">
    <source>
        <dbReference type="Pfam" id="PF01180"/>
    </source>
</evidence>
<comment type="similarity">
    <text evidence="5">Belongs to the dihydroorotate dehydrogenase family. Type 1 subfamily.</text>
</comment>
<dbReference type="InterPro" id="IPR005720">
    <property type="entry name" value="Dihydroorotate_DH_cat"/>
</dbReference>
<evidence type="ECO:0000256" key="4">
    <source>
        <dbReference type="ARBA" id="ARBA00004725"/>
    </source>
</evidence>
<dbReference type="CDD" id="cd04741">
    <property type="entry name" value="DHOD_1A_like"/>
    <property type="match status" value="1"/>
</dbReference>
<dbReference type="GO" id="GO:0044205">
    <property type="term" value="P:'de novo' UMP biosynthetic process"/>
    <property type="evidence" value="ECO:0007669"/>
    <property type="project" value="UniProtKB-UniPathway"/>
</dbReference>
<keyword evidence="8" id="KW-0963">Cytoplasm</keyword>
<protein>
    <recommendedName>
        <fullName evidence="7">dihydroorotate oxidase (fumarate)</fullName>
        <ecNumber evidence="7">1.3.98.1</ecNumber>
    </recommendedName>
</protein>
<dbReference type="EMBL" id="AAUV01000047">
    <property type="protein sequence ID" value="EAV39583.1"/>
    <property type="molecule type" value="Genomic_DNA"/>
</dbReference>
<keyword evidence="11" id="KW-0665">Pyrimidine biosynthesis</keyword>
<dbReference type="InterPro" id="IPR013785">
    <property type="entry name" value="Aldolase_TIM"/>
</dbReference>
<dbReference type="PIRSF" id="PIRSF000164">
    <property type="entry name" value="DHO_oxidase"/>
    <property type="match status" value="1"/>
</dbReference>
<evidence type="ECO:0000256" key="10">
    <source>
        <dbReference type="ARBA" id="ARBA00022643"/>
    </source>
</evidence>
<keyword evidence="10" id="KW-0288">FMN</keyword>
<sequence>MKLCANGKKIQIAGGVKMDYTTKIANQVFHHLFINAAGVYCQTVEELEQIQNAPCAGAVITKSATAKERSGNSEPRYFENSVEHNTINSMGLPNLGIDYYLNYVLKHSLKLPTLFSIVGLSQSEIIDNLKKLQASGFSGLTELNLSCPNVPGKPQIAYDFTATREILDNVFAFYSKPLGVKLPPYFDTAHFDQIASILNDYPLTYVNAINSVGNGLVIDPETDTPVIKPKDGFGGLGGKQIKATALANVRALRQRLYPQIKIIATGGVTNGRDVYDHLLCGADLISIGSQLEIEGPTVFARLEKELEEIFADKGITDLRQVRGKLKLIA</sequence>
<dbReference type="PANTHER" id="PTHR48109">
    <property type="entry name" value="DIHYDROOROTATE DEHYDROGENASE (QUINONE), MITOCHONDRIAL-RELATED"/>
    <property type="match status" value="1"/>
</dbReference>
<dbReference type="Gene3D" id="2.30.26.10">
    <property type="entry name" value="Dihydroorotate Dehydrogenase A, chain A, domain 2"/>
    <property type="match status" value="1"/>
</dbReference>
<comment type="subunit">
    <text evidence="6">Homodimer.</text>
</comment>
<dbReference type="InterPro" id="IPR050074">
    <property type="entry name" value="DHO_dehydrogenase"/>
</dbReference>